<evidence type="ECO:0000313" key="1">
    <source>
        <dbReference type="EMBL" id="MBZ1351523.1"/>
    </source>
</evidence>
<proteinExistence type="predicted"/>
<gene>
    <name evidence="1" type="ORF">KZZ10_12785</name>
</gene>
<dbReference type="Proteomes" id="UP000739565">
    <property type="component" value="Unassembled WGS sequence"/>
</dbReference>
<evidence type="ECO:0000313" key="2">
    <source>
        <dbReference type="Proteomes" id="UP000739565"/>
    </source>
</evidence>
<dbReference type="AlphaFoldDB" id="A0A953NBL6"/>
<comment type="caution">
    <text evidence="1">The sequence shown here is derived from an EMBL/GenBank/DDBJ whole genome shotgun (WGS) entry which is preliminary data.</text>
</comment>
<protein>
    <submittedName>
        <fullName evidence="1">PIN domain-containing protein</fullName>
    </submittedName>
</protein>
<dbReference type="RefSeq" id="WP_259661919.1">
    <property type="nucleotide sequence ID" value="NZ_JAHXRI010000010.1"/>
</dbReference>
<reference evidence="1" key="1">
    <citation type="submission" date="2021-07" db="EMBL/GenBank/DDBJ databases">
        <title>New genus and species of the family Alcaligenaceae.</title>
        <authorList>
            <person name="Hahn M.W."/>
        </authorList>
    </citation>
    <scope>NUCLEOTIDE SEQUENCE</scope>
    <source>
        <strain evidence="1">LF4-65</strain>
    </source>
</reference>
<accession>A0A953NBL6</accession>
<keyword evidence="2" id="KW-1185">Reference proteome</keyword>
<organism evidence="1 2">
    <name type="scientific">Zwartia hollandica</name>
    <dbReference type="NCBI Taxonomy" id="324606"/>
    <lineage>
        <taxon>Bacteria</taxon>
        <taxon>Pseudomonadati</taxon>
        <taxon>Pseudomonadota</taxon>
        <taxon>Betaproteobacteria</taxon>
        <taxon>Burkholderiales</taxon>
        <taxon>Alcaligenaceae</taxon>
        <taxon>Zwartia</taxon>
    </lineage>
</organism>
<dbReference type="EMBL" id="JAHXRI010000010">
    <property type="protein sequence ID" value="MBZ1351523.1"/>
    <property type="molecule type" value="Genomic_DNA"/>
</dbReference>
<name>A0A953NBL6_9BURK</name>
<sequence length="197" mass="22574">MTAESRPALVLDACVMMSGLLRPLLLDLAAAGLFAPLWTYKIGQEWQRNAARLWDIEPHVLETEWSRMQERFPFADMGDVTEYEATLKHTDKKDKHVAAAGVAAIVKTDCLPISVVTWNTKDFSRSELRRQQLGLIDPDRLLSQWWPTHEQLLRHHIEATIQALIDTGRRQPEATIPMLKRDRLFRLAGCYDRSLTA</sequence>